<comment type="caution">
    <text evidence="3">The sequence shown here is derived from an EMBL/GenBank/DDBJ whole genome shotgun (WGS) entry which is preliminary data.</text>
</comment>
<feature type="domain" description="Barstar (barnase inhibitor)" evidence="2">
    <location>
        <begin position="3"/>
        <end position="80"/>
    </location>
</feature>
<proteinExistence type="inferred from homology"/>
<gene>
    <name evidence="3" type="ORF">ACFOW3_21870</name>
</gene>
<dbReference type="Gene3D" id="3.30.370.10">
    <property type="entry name" value="Barstar-like"/>
    <property type="match status" value="1"/>
</dbReference>
<accession>A0ABV8DFE2</accession>
<evidence type="ECO:0000259" key="2">
    <source>
        <dbReference type="Pfam" id="PF01337"/>
    </source>
</evidence>
<reference evidence="4" key="1">
    <citation type="journal article" date="2019" name="Int. J. Syst. Evol. Microbiol.">
        <title>The Global Catalogue of Microorganisms (GCM) 10K type strain sequencing project: providing services to taxonomists for standard genome sequencing and annotation.</title>
        <authorList>
            <consortium name="The Broad Institute Genomics Platform"/>
            <consortium name="The Broad Institute Genome Sequencing Center for Infectious Disease"/>
            <person name="Wu L."/>
            <person name="Ma J."/>
        </authorList>
    </citation>
    <scope>NUCLEOTIDE SEQUENCE [LARGE SCALE GENOMIC DNA]</scope>
    <source>
        <strain evidence="4">CCUG 2113</strain>
    </source>
</reference>
<evidence type="ECO:0000313" key="3">
    <source>
        <dbReference type="EMBL" id="MFC3937276.1"/>
    </source>
</evidence>
<dbReference type="Pfam" id="PF01337">
    <property type="entry name" value="Barstar"/>
    <property type="match status" value="1"/>
</dbReference>
<comment type="similarity">
    <text evidence="1">Belongs to the barstar family.</text>
</comment>
<evidence type="ECO:0000256" key="1">
    <source>
        <dbReference type="ARBA" id="ARBA00006845"/>
    </source>
</evidence>
<protein>
    <submittedName>
        <fullName evidence="3">Barstar family protein</fullName>
    </submittedName>
</protein>
<dbReference type="RefSeq" id="WP_082437703.1">
    <property type="nucleotide sequence ID" value="NZ_JAMXAX010000230.1"/>
</dbReference>
<dbReference type="InterPro" id="IPR035905">
    <property type="entry name" value="Barstar-like_sf"/>
</dbReference>
<sequence>MEILIDGDALETASDFHRAFASALGIESFYGENLHALWDVLSASIERPVTLTWKRSDKSKQALGADFDAIVDVLRRVELQDEKFGWADRFSFALE</sequence>
<dbReference type="Proteomes" id="UP001595693">
    <property type="component" value="Unassembled WGS sequence"/>
</dbReference>
<dbReference type="InterPro" id="IPR000468">
    <property type="entry name" value="Barstar"/>
</dbReference>
<organism evidence="3 4">
    <name type="scientific">Acidovorax facilis</name>
    <dbReference type="NCBI Taxonomy" id="12917"/>
    <lineage>
        <taxon>Bacteria</taxon>
        <taxon>Pseudomonadati</taxon>
        <taxon>Pseudomonadota</taxon>
        <taxon>Betaproteobacteria</taxon>
        <taxon>Burkholderiales</taxon>
        <taxon>Comamonadaceae</taxon>
        <taxon>Acidovorax</taxon>
    </lineage>
</organism>
<keyword evidence="4" id="KW-1185">Reference proteome</keyword>
<name>A0ABV8DFE2_9BURK</name>
<evidence type="ECO:0000313" key="4">
    <source>
        <dbReference type="Proteomes" id="UP001595693"/>
    </source>
</evidence>
<dbReference type="SUPFAM" id="SSF52038">
    <property type="entry name" value="Barstar-related"/>
    <property type="match status" value="1"/>
</dbReference>
<dbReference type="EMBL" id="JBHSAJ010000064">
    <property type="protein sequence ID" value="MFC3937276.1"/>
    <property type="molecule type" value="Genomic_DNA"/>
</dbReference>